<feature type="signal peptide" evidence="10">
    <location>
        <begin position="1"/>
        <end position="27"/>
    </location>
</feature>
<dbReference type="GO" id="GO:0042110">
    <property type="term" value="P:T cell activation"/>
    <property type="evidence" value="ECO:0007669"/>
    <property type="project" value="TreeGrafter"/>
</dbReference>
<comment type="subcellular location">
    <subcellularLocation>
        <location evidence="1">Membrane</location>
        <topology evidence="1">Single-pass type I membrane protein</topology>
    </subcellularLocation>
</comment>
<evidence type="ECO:0000256" key="9">
    <source>
        <dbReference type="ARBA" id="ARBA00023319"/>
    </source>
</evidence>
<evidence type="ECO:0000256" key="1">
    <source>
        <dbReference type="ARBA" id="ARBA00004479"/>
    </source>
</evidence>
<organism evidence="12 13">
    <name type="scientific">Ophiophagus hannah</name>
    <name type="common">King cobra</name>
    <name type="synonym">Naja hannah</name>
    <dbReference type="NCBI Taxonomy" id="8665"/>
    <lineage>
        <taxon>Eukaryota</taxon>
        <taxon>Metazoa</taxon>
        <taxon>Chordata</taxon>
        <taxon>Craniata</taxon>
        <taxon>Vertebrata</taxon>
        <taxon>Euteleostomi</taxon>
        <taxon>Lepidosauria</taxon>
        <taxon>Squamata</taxon>
        <taxon>Bifurcata</taxon>
        <taxon>Unidentata</taxon>
        <taxon>Episquamata</taxon>
        <taxon>Toxicofera</taxon>
        <taxon>Serpentes</taxon>
        <taxon>Colubroidea</taxon>
        <taxon>Elapidae</taxon>
        <taxon>Elapinae</taxon>
        <taxon>Ophiophagus</taxon>
    </lineage>
</organism>
<comment type="caution">
    <text evidence="12">The sequence shown here is derived from an EMBL/GenBank/DDBJ whole genome shotgun (WGS) entry which is preliminary data.</text>
</comment>
<feature type="domain" description="Immunoglobulin V-set" evidence="11">
    <location>
        <begin position="55"/>
        <end position="153"/>
    </location>
</feature>
<sequence>MSIMSFTSIIAWSVLTVLHIIQDTSSAAYLLKCFSPPTAENISKQQRFLHKTVHQNAQLTCDFPAHRETITKLNAYLLKGVGEVQLFEANWNNSTILIKTNSSGLSLDINIAKEEKHAVFHLSNLQVSHTDSYMCKIEVIDPPPYETETRSNLIYVKGKIVKFVSNGLITTAAIYYYWLKSKKNRALQNDYFNMTPWQSNGLRKRPPQNGVPTRNYTAYRYWEP</sequence>
<feature type="chain" id="PRO_5004770811" evidence="10">
    <location>
        <begin position="28"/>
        <end position="224"/>
    </location>
</feature>
<dbReference type="GO" id="GO:0042102">
    <property type="term" value="P:positive regulation of T cell proliferation"/>
    <property type="evidence" value="ECO:0007669"/>
    <property type="project" value="TreeGrafter"/>
</dbReference>
<keyword evidence="5" id="KW-0472">Membrane</keyword>
<dbReference type="Proteomes" id="UP000018936">
    <property type="component" value="Unassembled WGS sequence"/>
</dbReference>
<dbReference type="Pfam" id="PF15910">
    <property type="entry name" value="V-set_2"/>
    <property type="match status" value="1"/>
</dbReference>
<dbReference type="Gene3D" id="2.60.40.10">
    <property type="entry name" value="Immunoglobulins"/>
    <property type="match status" value="1"/>
</dbReference>
<evidence type="ECO:0000256" key="6">
    <source>
        <dbReference type="ARBA" id="ARBA00023157"/>
    </source>
</evidence>
<keyword evidence="13" id="KW-1185">Reference proteome</keyword>
<keyword evidence="2" id="KW-0812">Transmembrane</keyword>
<keyword evidence="6" id="KW-1015">Disulfide bond</keyword>
<feature type="non-terminal residue" evidence="12">
    <location>
        <position position="1"/>
    </location>
</feature>
<evidence type="ECO:0000259" key="11">
    <source>
        <dbReference type="Pfam" id="PF15910"/>
    </source>
</evidence>
<keyword evidence="4" id="KW-1133">Transmembrane helix</keyword>
<dbReference type="OrthoDB" id="8654606at2759"/>
<evidence type="ECO:0000256" key="5">
    <source>
        <dbReference type="ARBA" id="ARBA00023136"/>
    </source>
</evidence>
<evidence type="ECO:0000256" key="4">
    <source>
        <dbReference type="ARBA" id="ARBA00022989"/>
    </source>
</evidence>
<dbReference type="PANTHER" id="PTHR11494:SF7">
    <property type="entry name" value="T-CELL-SPECIFIC SURFACE GLYCOPROTEIN CD28"/>
    <property type="match status" value="1"/>
</dbReference>
<dbReference type="AlphaFoldDB" id="V8NDM6"/>
<dbReference type="GO" id="GO:0006955">
    <property type="term" value="P:immune response"/>
    <property type="evidence" value="ECO:0007669"/>
    <property type="project" value="InterPro"/>
</dbReference>
<protein>
    <submittedName>
        <fullName evidence="12">T-cell-specific surface glycoprotein CD28</fullName>
    </submittedName>
</protein>
<proteinExistence type="predicted"/>
<keyword evidence="7" id="KW-0675">Receptor</keyword>
<dbReference type="EMBL" id="AZIM01004884">
    <property type="protein sequence ID" value="ETE60180.1"/>
    <property type="molecule type" value="Genomic_DNA"/>
</dbReference>
<evidence type="ECO:0000256" key="2">
    <source>
        <dbReference type="ARBA" id="ARBA00022692"/>
    </source>
</evidence>
<evidence type="ECO:0000256" key="7">
    <source>
        <dbReference type="ARBA" id="ARBA00023170"/>
    </source>
</evidence>
<gene>
    <name evidence="12" type="primary">CD28</name>
    <name evidence="12" type="ORF">L345_14079</name>
</gene>
<evidence type="ECO:0000313" key="12">
    <source>
        <dbReference type="EMBL" id="ETE60180.1"/>
    </source>
</evidence>
<evidence type="ECO:0000256" key="10">
    <source>
        <dbReference type="SAM" id="SignalP"/>
    </source>
</evidence>
<name>V8NDM6_OPHHA</name>
<keyword evidence="3 10" id="KW-0732">Signal</keyword>
<dbReference type="PANTHER" id="PTHR11494">
    <property type="entry name" value="CYTOTOXIC T-LYMPHOCYTE PROTEIN"/>
    <property type="match status" value="1"/>
</dbReference>
<accession>V8NDM6</accession>
<keyword evidence="8" id="KW-0325">Glycoprotein</keyword>
<dbReference type="GO" id="GO:0050852">
    <property type="term" value="P:T cell receptor signaling pathway"/>
    <property type="evidence" value="ECO:0007669"/>
    <property type="project" value="TreeGrafter"/>
</dbReference>
<evidence type="ECO:0000256" key="3">
    <source>
        <dbReference type="ARBA" id="ARBA00022729"/>
    </source>
</evidence>
<reference evidence="12 13" key="1">
    <citation type="journal article" date="2013" name="Proc. Natl. Acad. Sci. U.S.A.">
        <title>The king cobra genome reveals dynamic gene evolution and adaptation in the snake venom system.</title>
        <authorList>
            <person name="Vonk F.J."/>
            <person name="Casewell N.R."/>
            <person name="Henkel C.V."/>
            <person name="Heimberg A.M."/>
            <person name="Jansen H.J."/>
            <person name="McCleary R.J."/>
            <person name="Kerkkamp H.M."/>
            <person name="Vos R.A."/>
            <person name="Guerreiro I."/>
            <person name="Calvete J.J."/>
            <person name="Wuster W."/>
            <person name="Woods A.E."/>
            <person name="Logan J.M."/>
            <person name="Harrison R.A."/>
            <person name="Castoe T.A."/>
            <person name="de Koning A.P."/>
            <person name="Pollock D.D."/>
            <person name="Yandell M."/>
            <person name="Calderon D."/>
            <person name="Renjifo C."/>
            <person name="Currier R.B."/>
            <person name="Salgado D."/>
            <person name="Pla D."/>
            <person name="Sanz L."/>
            <person name="Hyder A.S."/>
            <person name="Ribeiro J.M."/>
            <person name="Arntzen J.W."/>
            <person name="van den Thillart G.E."/>
            <person name="Boetzer M."/>
            <person name="Pirovano W."/>
            <person name="Dirks R.P."/>
            <person name="Spaink H.P."/>
            <person name="Duboule D."/>
            <person name="McGlinn E."/>
            <person name="Kini R.M."/>
            <person name="Richardson M.K."/>
        </authorList>
    </citation>
    <scope>NUCLEOTIDE SEQUENCE</scope>
    <source>
        <tissue evidence="12">Blood</tissue>
    </source>
</reference>
<dbReference type="InterPro" id="IPR013783">
    <property type="entry name" value="Ig-like_fold"/>
</dbReference>
<dbReference type="InterPro" id="IPR013106">
    <property type="entry name" value="Ig_V-set"/>
</dbReference>
<dbReference type="GO" id="GO:0031295">
    <property type="term" value="P:T cell costimulation"/>
    <property type="evidence" value="ECO:0007669"/>
    <property type="project" value="TreeGrafter"/>
</dbReference>
<evidence type="ECO:0000313" key="13">
    <source>
        <dbReference type="Proteomes" id="UP000018936"/>
    </source>
</evidence>
<dbReference type="PRINTS" id="PR01717">
    <property type="entry name" value="CD28ANTIGEN"/>
</dbReference>
<evidence type="ECO:0000256" key="8">
    <source>
        <dbReference type="ARBA" id="ARBA00023180"/>
    </source>
</evidence>
<dbReference type="GO" id="GO:0009897">
    <property type="term" value="C:external side of plasma membrane"/>
    <property type="evidence" value="ECO:0007669"/>
    <property type="project" value="TreeGrafter"/>
</dbReference>
<dbReference type="InterPro" id="IPR008093">
    <property type="entry name" value="CD28"/>
</dbReference>
<dbReference type="InterPro" id="IPR040216">
    <property type="entry name" value="CTLA4/CD28"/>
</dbReference>
<keyword evidence="9" id="KW-0393">Immunoglobulin domain</keyword>